<dbReference type="PANTHER" id="PTHR23079:SF55">
    <property type="entry name" value="RNA-DIRECTED RNA POLYMERASE"/>
    <property type="match status" value="1"/>
</dbReference>
<feature type="compositionally biased region" description="Low complexity" evidence="2">
    <location>
        <begin position="371"/>
        <end position="381"/>
    </location>
</feature>
<dbReference type="InterPro" id="IPR057596">
    <property type="entry name" value="RDRP_core"/>
</dbReference>
<feature type="region of interest" description="Disordered" evidence="2">
    <location>
        <begin position="345"/>
        <end position="387"/>
    </location>
</feature>
<feature type="region of interest" description="Disordered" evidence="2">
    <location>
        <begin position="60"/>
        <end position="98"/>
    </location>
</feature>
<evidence type="ECO:0000259" key="3">
    <source>
        <dbReference type="Pfam" id="PF05183"/>
    </source>
</evidence>
<dbReference type="Pfam" id="PF05183">
    <property type="entry name" value="RdRP"/>
    <property type="match status" value="1"/>
</dbReference>
<feature type="domain" description="RDRP core" evidence="3">
    <location>
        <begin position="448"/>
        <end position="1022"/>
    </location>
</feature>
<reference evidence="4" key="1">
    <citation type="journal article" date="2014" name="Genome Announc.">
        <title>Draft genome sequence of Rhodosporidium toruloides CECT1137, an oleaginous yeast of biotechnological interest.</title>
        <authorList>
            <person name="Morin N."/>
            <person name="Calcas X."/>
            <person name="Devillers H."/>
            <person name="Durrens P."/>
            <person name="Sherman D.J."/>
            <person name="Nicaud J.-M."/>
            <person name="Neuveglise C."/>
        </authorList>
    </citation>
    <scope>NUCLEOTIDE SEQUENCE</scope>
    <source>
        <strain evidence="4">CECT1137</strain>
    </source>
</reference>
<evidence type="ECO:0000313" key="4">
    <source>
        <dbReference type="EMBL" id="CDR40320.1"/>
    </source>
</evidence>
<sequence>MLDLPEVLDLLFPERSPARTPPLELHLPAVLPQDALDLTLSPPGRLDLVDSGDEGKAFQPLAAHSANEPDNMGRRPSLHRASTSYQSSPLPASPSPTLDDASFGVRSLAFGVFTSPSSFSAEWEREGKGVDKVWLETSAKEKKTSMVVRMWEEGSPFSTVPTNAASIRITVEIGSVETAYNSPGSSSLFLQLSRAATLGRLPAPSGSSRPRGRQIHSFDDAHGRVAEFAGRALRLKFRTEPELAGFLKHAADANFPRISSTIVTLDTVARFSETSLAMLQSWLLTLDFRIAFQVEKLVRNGLVDPVKALELRDQIEGLIAKKSVSLAERTLAFFADRLSSLDPHAEEPDDDLVILDPPPRPTRRQRRKTDSSILTLGSSDESSSEDEDDLLILGSSLPYFQDMQPRHPTHLSTQELSTLLDRAVDEFEKLGQFLAEAEETQLIRQVTFTATRVLLFGPYLGDTNSIVRAYDRPELFVSVAVRHEDGSSLRERDDSLIVSRLSPLFRDGFELGGRSWRFLAWSSSGLKSSSCFFVSPFRLADETLVTPTLIHRSIGDFTGSETALIPAKYMARIAQAFSSSKPSLTLKPDQILSIEDITAPDGSCFSDGVGLISPSLASDVVEKLGIKLGKEEKPPTCFQFRLGGAKGMLQVDPTLEGKVVALRPSQVKFRSTLTSLEIAGTFEAGPGYLNRPLITLLENLGIPADIFLKLQAKATAKIRKSRASLPSAVKLLRDWSLASGTRFVSALGFLAKDPATRDAAFANPFVARCLDASVVHALRDIKYSARIPLPGCYNLVGVVDVDGCLAEDEIYARISRSDGSTEYLHGTIAISRSPTNHPGDCRIVRAVGKLPKGAGERIRGLTNCVVFPVHGSRSLPSMLAGGDLDGDVYLLLTEASGLVPSPDRIAEPAAYDAAPTVKLDREVSVEDGGEFFFKYITRDLTGLVATRQLLLADSYAEGLFHPDCLKLAQLHSDCVDAAKSGTFVPQHAVPRVTQRGWPDFLTNDAPDSYRSSKALGQLYRAIDEKDFAVAKPKSSSNPAFLLDIDPQRRLTKALESVSLPFLLSKRLKPPSRPLIAHYRAYLPSFSSELSKLLYDALSPTPLRAGNLHLAEESLFLSVVLGTKRLQKSDKLDAGKRREQSGMLFAVVRKVIREGMYSSGRPVKTSRAVQNAWAAWLAAVEESEDRSKLATAEKKRAASGRRVGGATDSGRLLGLSSWAWLALGVMAEELERLEKENVEVLVVD</sequence>
<keyword evidence="1" id="KW-0696">RNA-directed RNA polymerase</keyword>
<comment type="catalytic activity">
    <reaction evidence="1">
        <text>RNA(n) + a ribonucleoside 5'-triphosphate = RNA(n+1) + diphosphate</text>
        <dbReference type="Rhea" id="RHEA:21248"/>
        <dbReference type="Rhea" id="RHEA-COMP:14527"/>
        <dbReference type="Rhea" id="RHEA-COMP:17342"/>
        <dbReference type="ChEBI" id="CHEBI:33019"/>
        <dbReference type="ChEBI" id="CHEBI:61557"/>
        <dbReference type="ChEBI" id="CHEBI:140395"/>
        <dbReference type="EC" id="2.7.7.48"/>
    </reaction>
</comment>
<name>A0A061AZZ2_RHOTO</name>
<dbReference type="EMBL" id="LK052940">
    <property type="protein sequence ID" value="CDR40320.1"/>
    <property type="molecule type" value="Genomic_DNA"/>
</dbReference>
<dbReference type="EC" id="2.7.7.48" evidence="1"/>
<dbReference type="InterPro" id="IPR007855">
    <property type="entry name" value="RDRP"/>
</dbReference>
<comment type="similarity">
    <text evidence="1">Belongs to the RdRP family.</text>
</comment>
<proteinExistence type="inferred from homology"/>
<dbReference type="GO" id="GO:0003968">
    <property type="term" value="F:RNA-directed RNA polymerase activity"/>
    <property type="evidence" value="ECO:0007669"/>
    <property type="project" value="UniProtKB-KW"/>
</dbReference>
<dbReference type="AlphaFoldDB" id="A0A061AZZ2"/>
<organism evidence="4">
    <name type="scientific">Rhodotorula toruloides</name>
    <name type="common">Yeast</name>
    <name type="synonym">Rhodosporidium toruloides</name>
    <dbReference type="NCBI Taxonomy" id="5286"/>
    <lineage>
        <taxon>Eukaryota</taxon>
        <taxon>Fungi</taxon>
        <taxon>Dikarya</taxon>
        <taxon>Basidiomycota</taxon>
        <taxon>Pucciniomycotina</taxon>
        <taxon>Microbotryomycetes</taxon>
        <taxon>Sporidiobolales</taxon>
        <taxon>Sporidiobolaceae</taxon>
        <taxon>Rhodotorula</taxon>
    </lineage>
</organism>
<gene>
    <name evidence="4" type="ORF">RHTO0S_05e01442g</name>
</gene>
<keyword evidence="1" id="KW-0548">Nucleotidyltransferase</keyword>
<accession>A0A061AZZ2</accession>
<dbReference type="GO" id="GO:0031380">
    <property type="term" value="C:nuclear RNA-directed RNA polymerase complex"/>
    <property type="evidence" value="ECO:0007669"/>
    <property type="project" value="TreeGrafter"/>
</dbReference>
<dbReference type="PANTHER" id="PTHR23079">
    <property type="entry name" value="RNA-DEPENDENT RNA POLYMERASE"/>
    <property type="match status" value="1"/>
</dbReference>
<evidence type="ECO:0000256" key="1">
    <source>
        <dbReference type="RuleBase" id="RU363098"/>
    </source>
</evidence>
<dbReference type="GO" id="GO:0030422">
    <property type="term" value="P:siRNA processing"/>
    <property type="evidence" value="ECO:0007669"/>
    <property type="project" value="TreeGrafter"/>
</dbReference>
<evidence type="ECO:0000256" key="2">
    <source>
        <dbReference type="SAM" id="MobiDB-lite"/>
    </source>
</evidence>
<keyword evidence="1" id="KW-0694">RNA-binding</keyword>
<keyword evidence="1" id="KW-0808">Transferase</keyword>
<dbReference type="OrthoDB" id="6513042at2759"/>
<dbReference type="GO" id="GO:0003723">
    <property type="term" value="F:RNA binding"/>
    <property type="evidence" value="ECO:0007669"/>
    <property type="project" value="UniProtKB-KW"/>
</dbReference>
<protein>
    <recommendedName>
        <fullName evidence="1">RNA-dependent RNA polymerase</fullName>
        <ecNumber evidence="1">2.7.7.48</ecNumber>
    </recommendedName>
</protein>